<dbReference type="InterPro" id="IPR036397">
    <property type="entry name" value="RNaseH_sf"/>
</dbReference>
<gene>
    <name evidence="3" type="ORF">CXB51_020358</name>
</gene>
<feature type="domain" description="RNase H type-1" evidence="1">
    <location>
        <begin position="189"/>
        <end position="307"/>
    </location>
</feature>
<dbReference type="Proteomes" id="UP000701853">
    <property type="component" value="Chromosome 8"/>
</dbReference>
<organism evidence="3 4">
    <name type="scientific">Gossypium anomalum</name>
    <dbReference type="NCBI Taxonomy" id="47600"/>
    <lineage>
        <taxon>Eukaryota</taxon>
        <taxon>Viridiplantae</taxon>
        <taxon>Streptophyta</taxon>
        <taxon>Embryophyta</taxon>
        <taxon>Tracheophyta</taxon>
        <taxon>Spermatophyta</taxon>
        <taxon>Magnoliopsida</taxon>
        <taxon>eudicotyledons</taxon>
        <taxon>Gunneridae</taxon>
        <taxon>Pentapetalae</taxon>
        <taxon>rosids</taxon>
        <taxon>malvids</taxon>
        <taxon>Malvales</taxon>
        <taxon>Malvaceae</taxon>
        <taxon>Malvoideae</taxon>
        <taxon>Gossypium</taxon>
    </lineage>
</organism>
<name>A0A8J5YCW0_9ROSI</name>
<dbReference type="AlphaFoldDB" id="A0A8J5YCW0"/>
<dbReference type="Pfam" id="PF13966">
    <property type="entry name" value="zf-RVT"/>
    <property type="match status" value="1"/>
</dbReference>
<comment type="caution">
    <text evidence="3">The sequence shown here is derived from an EMBL/GenBank/DDBJ whole genome shotgun (WGS) entry which is preliminary data.</text>
</comment>
<dbReference type="GO" id="GO:0003676">
    <property type="term" value="F:nucleic acid binding"/>
    <property type="evidence" value="ECO:0007669"/>
    <property type="project" value="InterPro"/>
</dbReference>
<dbReference type="Gene3D" id="3.30.420.10">
    <property type="entry name" value="Ribonuclease H-like superfamily/Ribonuclease H"/>
    <property type="match status" value="1"/>
</dbReference>
<dbReference type="PANTHER" id="PTHR47723">
    <property type="entry name" value="OS05G0353850 PROTEIN"/>
    <property type="match status" value="1"/>
</dbReference>
<dbReference type="InterPro" id="IPR053151">
    <property type="entry name" value="RNase_H-like"/>
</dbReference>
<accession>A0A8J5YCW0</accession>
<sequence>MFCTEVKEYIAACHPPNDAFGEDVCLWQATDNGKFTVKSAYNSIVKNDSLHDFNGWKEIWENFLPPRIKHFLWLVKHRKILTNCERVRRRMTDDAKTHLHALRDCRAAAKVWKKILFVDDVPSFFGKEMNVWMSANLRGEYRMGVGRIETSTIVEDIVRAAECFTVNLCDTNKNMNVARNFRGSSTKWRPSNSGWIKINTDEAANTNGSWSAVGGFQRFIGKRSAVNVELWAILHGLEMAQSRGYDKVILETDCMTTVEIIKEGLRSTTTMTIIRKIKMMQRQFADVKFQFVRKEWNMVADWLARNCSSNAESLIKIEFPSFHVKKLVLEDKLGDDIVRTN</sequence>
<dbReference type="EMBL" id="JAHUZN010000008">
    <property type="protein sequence ID" value="KAG8486813.1"/>
    <property type="molecule type" value="Genomic_DNA"/>
</dbReference>
<dbReference type="InterPro" id="IPR044730">
    <property type="entry name" value="RNase_H-like_dom_plant"/>
</dbReference>
<reference evidence="3 4" key="1">
    <citation type="journal article" date="2021" name="bioRxiv">
        <title>The Gossypium anomalum genome as a resource for cotton improvement and evolutionary analysis of hybrid incompatibility.</title>
        <authorList>
            <person name="Grover C.E."/>
            <person name="Yuan D."/>
            <person name="Arick M.A."/>
            <person name="Miller E.R."/>
            <person name="Hu G."/>
            <person name="Peterson D.G."/>
            <person name="Wendel J.F."/>
            <person name="Udall J.A."/>
        </authorList>
    </citation>
    <scope>NUCLEOTIDE SEQUENCE [LARGE SCALE GENOMIC DNA]</scope>
    <source>
        <strain evidence="3">JFW-Udall</strain>
        <tissue evidence="3">Leaf</tissue>
    </source>
</reference>
<dbReference type="CDD" id="cd06222">
    <property type="entry name" value="RNase_H_like"/>
    <property type="match status" value="1"/>
</dbReference>
<feature type="domain" description="Reverse transcriptase zinc-binding" evidence="2">
    <location>
        <begin position="35"/>
        <end position="112"/>
    </location>
</feature>
<dbReference type="InterPro" id="IPR002156">
    <property type="entry name" value="RNaseH_domain"/>
</dbReference>
<protein>
    <recommendedName>
        <fullName evidence="5">RNase H type-1 domain-containing protein</fullName>
    </recommendedName>
</protein>
<dbReference type="Pfam" id="PF13456">
    <property type="entry name" value="RVT_3"/>
    <property type="match status" value="1"/>
</dbReference>
<dbReference type="PANTHER" id="PTHR47723:SF24">
    <property type="entry name" value="RNASE H TYPE-1 DOMAIN-CONTAINING PROTEIN"/>
    <property type="match status" value="1"/>
</dbReference>
<proteinExistence type="predicted"/>
<evidence type="ECO:0000313" key="4">
    <source>
        <dbReference type="Proteomes" id="UP000701853"/>
    </source>
</evidence>
<keyword evidence="4" id="KW-1185">Reference proteome</keyword>
<dbReference type="InterPro" id="IPR012337">
    <property type="entry name" value="RNaseH-like_sf"/>
</dbReference>
<evidence type="ECO:0000259" key="2">
    <source>
        <dbReference type="Pfam" id="PF13966"/>
    </source>
</evidence>
<dbReference type="GO" id="GO:0004523">
    <property type="term" value="F:RNA-DNA hybrid ribonuclease activity"/>
    <property type="evidence" value="ECO:0007669"/>
    <property type="project" value="InterPro"/>
</dbReference>
<dbReference type="OrthoDB" id="1002501at2759"/>
<evidence type="ECO:0000313" key="3">
    <source>
        <dbReference type="EMBL" id="KAG8486813.1"/>
    </source>
</evidence>
<evidence type="ECO:0000259" key="1">
    <source>
        <dbReference type="Pfam" id="PF13456"/>
    </source>
</evidence>
<dbReference type="SUPFAM" id="SSF53098">
    <property type="entry name" value="Ribonuclease H-like"/>
    <property type="match status" value="1"/>
</dbReference>
<evidence type="ECO:0008006" key="5">
    <source>
        <dbReference type="Google" id="ProtNLM"/>
    </source>
</evidence>
<dbReference type="InterPro" id="IPR026960">
    <property type="entry name" value="RVT-Znf"/>
</dbReference>